<dbReference type="GO" id="GO:0052689">
    <property type="term" value="F:carboxylic ester hydrolase activity"/>
    <property type="evidence" value="ECO:0007669"/>
    <property type="project" value="TreeGrafter"/>
</dbReference>
<dbReference type="EMBL" id="LSDC01000005">
    <property type="protein sequence ID" value="KXB64354.1"/>
    <property type="molecule type" value="Genomic_DNA"/>
</dbReference>
<dbReference type="PANTHER" id="PTHR40111:SF1">
    <property type="entry name" value="CEPHALOSPORIN-C DEACETYLASE"/>
    <property type="match status" value="1"/>
</dbReference>
<dbReference type="Pfam" id="PF05448">
    <property type="entry name" value="AXE1"/>
    <property type="match status" value="1"/>
</dbReference>
<feature type="binding site" evidence="1">
    <location>
        <position position="58"/>
    </location>
    <ligand>
        <name>substrate</name>
    </ligand>
</feature>
<reference evidence="4" key="1">
    <citation type="submission" date="2016-01" db="EMBL/GenBank/DDBJ databases">
        <authorList>
            <person name="Mitreva M."/>
            <person name="Pepin K.H."/>
            <person name="Mihindukulasuriya K.A."/>
            <person name="Fulton R."/>
            <person name="Fronick C."/>
            <person name="O'Laughlin M."/>
            <person name="Miner T."/>
            <person name="Herter B."/>
            <person name="Rosa B.A."/>
            <person name="Cordes M."/>
            <person name="Tomlinson C."/>
            <person name="Wollam A."/>
            <person name="Palsikar V.B."/>
            <person name="Mardis E.R."/>
            <person name="Wilson R.K."/>
        </authorList>
    </citation>
    <scope>NUCLEOTIDE SEQUENCE [LARGE SCALE GENOMIC DNA]</scope>
    <source>
        <strain evidence="4">DNF01167</strain>
    </source>
</reference>
<dbReference type="AlphaFoldDB" id="A0A134A9J7"/>
<dbReference type="Gene3D" id="3.40.50.1820">
    <property type="entry name" value="alpha/beta hydrolase"/>
    <property type="match status" value="1"/>
</dbReference>
<evidence type="ECO:0000313" key="3">
    <source>
        <dbReference type="EMBL" id="KXB64354.1"/>
    </source>
</evidence>
<dbReference type="InterPro" id="IPR008391">
    <property type="entry name" value="AXE1_dom"/>
</dbReference>
<comment type="caution">
    <text evidence="3">The sequence shown here is derived from an EMBL/GenBank/DDBJ whole genome shotgun (WGS) entry which is preliminary data.</text>
</comment>
<sequence length="278" mass="32102">MNLVKERELNYKISVVRDDDDIQLLMLEFEAIDYSKIYAEIVVKKIGSKGIILEFPDYEEAPRGFLGLMNYYALGYSGATLHVRGDRGRSENKQPASIYFPFLNNNKDEELYYNYVYQDGLDLVNILEKEFPDIEVIVVAKGQGAAIGLAVAAISQKIAKLFISNVQNFDFKYIFDNNLDVGVYDGIREYARNYPEKEEYLLMRLGEIDVIQYCDEISVEVNFGYSKLDEKNIVINKKLESMFKRKEVTIFECEEEDLHVKLLEKWLLGDLKPGGKLD</sequence>
<evidence type="ECO:0000313" key="4">
    <source>
        <dbReference type="Proteomes" id="UP000070355"/>
    </source>
</evidence>
<dbReference type="Proteomes" id="UP000070355">
    <property type="component" value="Unassembled WGS sequence"/>
</dbReference>
<protein>
    <submittedName>
        <fullName evidence="3">Acetyl xylan esterase</fullName>
    </submittedName>
</protein>
<dbReference type="PATRIC" id="fig|1379.3.peg.61"/>
<dbReference type="InterPro" id="IPR039069">
    <property type="entry name" value="CE7"/>
</dbReference>
<proteinExistence type="predicted"/>
<evidence type="ECO:0000259" key="2">
    <source>
        <dbReference type="Pfam" id="PF05448"/>
    </source>
</evidence>
<feature type="domain" description="Acetyl xylan esterase" evidence="2">
    <location>
        <begin position="21"/>
        <end position="227"/>
    </location>
</feature>
<evidence type="ECO:0000256" key="1">
    <source>
        <dbReference type="PIRSR" id="PIRSR639069-2"/>
    </source>
</evidence>
<dbReference type="OrthoDB" id="2987829at2"/>
<dbReference type="InterPro" id="IPR029058">
    <property type="entry name" value="AB_hydrolase_fold"/>
</dbReference>
<dbReference type="GO" id="GO:0005976">
    <property type="term" value="P:polysaccharide metabolic process"/>
    <property type="evidence" value="ECO:0007669"/>
    <property type="project" value="TreeGrafter"/>
</dbReference>
<dbReference type="RefSeq" id="WP_060913393.1">
    <property type="nucleotide sequence ID" value="NZ_KQ959917.1"/>
</dbReference>
<accession>A0A134A9J7</accession>
<gene>
    <name evidence="3" type="ORF">HMPREF3186_00060</name>
</gene>
<dbReference type="PANTHER" id="PTHR40111">
    <property type="entry name" value="CEPHALOSPORIN-C DEACETYLASE"/>
    <property type="match status" value="1"/>
</dbReference>
<organism evidence="3 4">
    <name type="scientific">Gemella haemolysans</name>
    <dbReference type="NCBI Taxonomy" id="1379"/>
    <lineage>
        <taxon>Bacteria</taxon>
        <taxon>Bacillati</taxon>
        <taxon>Bacillota</taxon>
        <taxon>Bacilli</taxon>
        <taxon>Bacillales</taxon>
        <taxon>Gemellaceae</taxon>
        <taxon>Gemella</taxon>
    </lineage>
</organism>
<name>A0A134A9J7_9BACL</name>